<evidence type="ECO:0000256" key="1">
    <source>
        <dbReference type="ARBA" id="ARBA00038215"/>
    </source>
</evidence>
<comment type="similarity">
    <text evidence="1">Belongs to the peptidase S12 family.</text>
</comment>
<dbReference type="Pfam" id="PF00144">
    <property type="entry name" value="Beta-lactamase"/>
    <property type="match status" value="1"/>
</dbReference>
<evidence type="ECO:0000313" key="4">
    <source>
        <dbReference type="Proteomes" id="UP000758603"/>
    </source>
</evidence>
<dbReference type="SUPFAM" id="SSF56601">
    <property type="entry name" value="beta-lactamase/transpeptidase-like"/>
    <property type="match status" value="1"/>
</dbReference>
<evidence type="ECO:0000259" key="2">
    <source>
        <dbReference type="Pfam" id="PF00144"/>
    </source>
</evidence>
<name>A0A9P8UDT2_9PEZI</name>
<dbReference type="RefSeq" id="XP_045954594.1">
    <property type="nucleotide sequence ID" value="XM_046103768.1"/>
</dbReference>
<comment type="caution">
    <text evidence="3">The sequence shown here is derived from an EMBL/GenBank/DDBJ whole genome shotgun (WGS) entry which is preliminary data.</text>
</comment>
<evidence type="ECO:0000313" key="3">
    <source>
        <dbReference type="EMBL" id="KAH6648082.1"/>
    </source>
</evidence>
<dbReference type="PANTHER" id="PTHR46825">
    <property type="entry name" value="D-ALANYL-D-ALANINE-CARBOXYPEPTIDASE/ENDOPEPTIDASE AMPH"/>
    <property type="match status" value="1"/>
</dbReference>
<organism evidence="3 4">
    <name type="scientific">Truncatella angustata</name>
    <dbReference type="NCBI Taxonomy" id="152316"/>
    <lineage>
        <taxon>Eukaryota</taxon>
        <taxon>Fungi</taxon>
        <taxon>Dikarya</taxon>
        <taxon>Ascomycota</taxon>
        <taxon>Pezizomycotina</taxon>
        <taxon>Sordariomycetes</taxon>
        <taxon>Xylariomycetidae</taxon>
        <taxon>Amphisphaeriales</taxon>
        <taxon>Sporocadaceae</taxon>
        <taxon>Truncatella</taxon>
    </lineage>
</organism>
<dbReference type="Proteomes" id="UP000758603">
    <property type="component" value="Unassembled WGS sequence"/>
</dbReference>
<keyword evidence="4" id="KW-1185">Reference proteome</keyword>
<dbReference type="OrthoDB" id="5946976at2759"/>
<protein>
    <submittedName>
        <fullName evidence="3">Beta-lactamase/transpeptidase-like protein</fullName>
    </submittedName>
</protein>
<accession>A0A9P8UDT2</accession>
<feature type="domain" description="Beta-lactamase-related" evidence="2">
    <location>
        <begin position="4"/>
        <end position="189"/>
    </location>
</feature>
<dbReference type="InterPro" id="IPR001466">
    <property type="entry name" value="Beta-lactam-related"/>
</dbReference>
<sequence length="378" mass="42437">MSAEPRVQFQYNNMMYGVAGYLIETLTGSSLRDFFRVHLWEPMGLENTFLGLDDPAIQNSGLLVADEYYYDESTDAYLRLEHANVSGDAAAGAAISNVLDYAKYLRVMLDEEKPMSKAGHRELKTARSFVSGGVAPFVGPITYAFGWMSGVVQGEQIWLHSGQVDGFTTWMLIVPSRQIGITVMTNAASKALTLVLYRILYDLLEVREKDRFDFAAKFLNDVEQEKHYLATCPERVYPNLPSPPLPHTLPLPNHTGRYRDEGYGDFDVLLDCGSTEAATTTARGGSCKLRVQKLEYGPFPWPFILNLDHKSGNYWLGWPEFRGTDIPPACLEVRFRVNASGEVSHFGFNARMEDGAPLVWFDRIDERLDPESSRAVSS</sequence>
<dbReference type="InterPro" id="IPR050491">
    <property type="entry name" value="AmpC-like"/>
</dbReference>
<dbReference type="GeneID" id="70132659"/>
<gene>
    <name evidence="3" type="ORF">BKA67DRAFT_579416</name>
</gene>
<dbReference type="EMBL" id="JAGPXC010000008">
    <property type="protein sequence ID" value="KAH6648082.1"/>
    <property type="molecule type" value="Genomic_DNA"/>
</dbReference>
<dbReference type="Gene3D" id="3.40.710.10">
    <property type="entry name" value="DD-peptidase/beta-lactamase superfamily"/>
    <property type="match status" value="1"/>
</dbReference>
<reference evidence="3" key="1">
    <citation type="journal article" date="2021" name="Nat. Commun.">
        <title>Genetic determinants of endophytism in the Arabidopsis root mycobiome.</title>
        <authorList>
            <person name="Mesny F."/>
            <person name="Miyauchi S."/>
            <person name="Thiergart T."/>
            <person name="Pickel B."/>
            <person name="Atanasova L."/>
            <person name="Karlsson M."/>
            <person name="Huettel B."/>
            <person name="Barry K.W."/>
            <person name="Haridas S."/>
            <person name="Chen C."/>
            <person name="Bauer D."/>
            <person name="Andreopoulos W."/>
            <person name="Pangilinan J."/>
            <person name="LaButti K."/>
            <person name="Riley R."/>
            <person name="Lipzen A."/>
            <person name="Clum A."/>
            <person name="Drula E."/>
            <person name="Henrissat B."/>
            <person name="Kohler A."/>
            <person name="Grigoriev I.V."/>
            <person name="Martin F.M."/>
            <person name="Hacquard S."/>
        </authorList>
    </citation>
    <scope>NUCLEOTIDE SEQUENCE</scope>
    <source>
        <strain evidence="3">MPI-SDFR-AT-0073</strain>
    </source>
</reference>
<proteinExistence type="inferred from homology"/>
<dbReference type="InterPro" id="IPR012338">
    <property type="entry name" value="Beta-lactam/transpept-like"/>
</dbReference>
<dbReference type="AlphaFoldDB" id="A0A9P8UDT2"/>
<dbReference type="PANTHER" id="PTHR46825:SF9">
    <property type="entry name" value="BETA-LACTAMASE-RELATED DOMAIN-CONTAINING PROTEIN"/>
    <property type="match status" value="1"/>
</dbReference>